<feature type="region of interest" description="Disordered" evidence="1">
    <location>
        <begin position="1"/>
        <end position="20"/>
    </location>
</feature>
<dbReference type="AlphaFoldDB" id="A0A1G4B891"/>
<keyword evidence="3" id="KW-1185">Reference proteome</keyword>
<dbReference type="EMBL" id="MJBS01000056">
    <property type="protein sequence ID" value="OHE97523.1"/>
    <property type="molecule type" value="Genomic_DNA"/>
</dbReference>
<accession>A0A1G4B891</accession>
<evidence type="ECO:0000256" key="1">
    <source>
        <dbReference type="SAM" id="MobiDB-lite"/>
    </source>
</evidence>
<reference evidence="2 3" key="1">
    <citation type="submission" date="2016-09" db="EMBL/GenBank/DDBJ databases">
        <authorList>
            <person name="Capua I."/>
            <person name="De Benedictis P."/>
            <person name="Joannis T."/>
            <person name="Lombin L.H."/>
            <person name="Cattoli G."/>
        </authorList>
    </citation>
    <scope>NUCLEOTIDE SEQUENCE [LARGE SCALE GENOMIC DNA]</scope>
    <source>
        <strain evidence="2 3">IMI 309357</strain>
    </source>
</reference>
<dbReference type="Proteomes" id="UP000176998">
    <property type="component" value="Unassembled WGS sequence"/>
</dbReference>
<name>A0A1G4B891_9PEZI</name>
<protein>
    <submittedName>
        <fullName evidence="2">Uncharacterized protein</fullName>
    </submittedName>
</protein>
<feature type="compositionally biased region" description="Low complexity" evidence="1">
    <location>
        <begin position="1"/>
        <end position="11"/>
    </location>
</feature>
<evidence type="ECO:0000313" key="2">
    <source>
        <dbReference type="EMBL" id="OHE97523.1"/>
    </source>
</evidence>
<dbReference type="RefSeq" id="XP_022474676.1">
    <property type="nucleotide sequence ID" value="XM_022618776.1"/>
</dbReference>
<evidence type="ECO:0000313" key="3">
    <source>
        <dbReference type="Proteomes" id="UP000176998"/>
    </source>
</evidence>
<organism evidence="2 3">
    <name type="scientific">Colletotrichum orchidophilum</name>
    <dbReference type="NCBI Taxonomy" id="1209926"/>
    <lineage>
        <taxon>Eukaryota</taxon>
        <taxon>Fungi</taxon>
        <taxon>Dikarya</taxon>
        <taxon>Ascomycota</taxon>
        <taxon>Pezizomycotina</taxon>
        <taxon>Sordariomycetes</taxon>
        <taxon>Hypocreomycetidae</taxon>
        <taxon>Glomerellales</taxon>
        <taxon>Glomerellaceae</taxon>
        <taxon>Colletotrichum</taxon>
    </lineage>
</organism>
<comment type="caution">
    <text evidence="2">The sequence shown here is derived from an EMBL/GenBank/DDBJ whole genome shotgun (WGS) entry which is preliminary data.</text>
</comment>
<dbReference type="GeneID" id="34560286"/>
<proteinExistence type="predicted"/>
<sequence>MQQQQQQQQQQGRSKHSGAASDLQLSYLSVDVVLVSRSTSLGAAIDDSKDQATDKLLPGAARMVSGQGMNMGEIRHRNNQARPVRPFRPFRPVVDIY</sequence>
<gene>
    <name evidence="2" type="ORF">CORC01_07138</name>
</gene>